<accession>R4RPE4</accession>
<evidence type="ECO:0000313" key="1">
    <source>
        <dbReference type="EMBL" id="AGL90351.1"/>
    </source>
</evidence>
<dbReference type="EMBL" id="CP002548">
    <property type="protein sequence ID" value="AGL90351.1"/>
    <property type="molecule type" value="Genomic_DNA"/>
</dbReference>
<dbReference type="SUPFAM" id="SSF56672">
    <property type="entry name" value="DNA/RNA polymerases"/>
    <property type="match status" value="1"/>
</dbReference>
<proteinExistence type="predicted"/>
<dbReference type="KEGG" id="nzs:SLY_0431"/>
<protein>
    <submittedName>
        <fullName evidence="1">Group II intron-encoded protein ltrA</fullName>
    </submittedName>
</protein>
<evidence type="ECO:0000313" key="2">
    <source>
        <dbReference type="Proteomes" id="UP000013941"/>
    </source>
</evidence>
<sequence>MLTHNSNEFKLSRTLDMILNHSKNNYSLKKVLKRGMNNIENTYKAFNSIATNKGSGTEGVDNKTIDGIKLEMIKKYHKEYVNNQYNPQPVKKVLIPKDKNKTRPLGIPTIKDRIIQKAMEQLLTLYFENIFSE</sequence>
<dbReference type="PANTHER" id="PTHR34047:SF8">
    <property type="entry name" value="PROTEIN YKFC"/>
    <property type="match status" value="1"/>
</dbReference>
<reference evidence="1 2" key="1">
    <citation type="journal article" date="2013" name="BMC Genomics">
        <title>Comparison of the complete genome sequence of two closely related isolates of 'Candidatus Phytoplasma australiense' reveals genome plasticity.</title>
        <authorList>
            <person name="Andersen M.T."/>
            <person name="Liefting L.W."/>
            <person name="Havukkala I."/>
            <person name="Beever R.E."/>
        </authorList>
    </citation>
    <scope>NUCLEOTIDE SEQUENCE [LARGE SCALE GENOMIC DNA]</scope>
    <source>
        <strain evidence="1 2">NZSb11</strain>
    </source>
</reference>
<organism evidence="1 2">
    <name type="scientific">Strawberry lethal yellows phytoplasma (CPA) str. NZSb11</name>
    <dbReference type="NCBI Taxonomy" id="980422"/>
    <lineage>
        <taxon>Bacteria</taxon>
        <taxon>Bacillati</taxon>
        <taxon>Mycoplasmatota</taxon>
        <taxon>Mollicutes</taxon>
        <taxon>Acholeplasmatales</taxon>
        <taxon>Acholeplasmataceae</taxon>
        <taxon>Candidatus Phytoplasma</taxon>
        <taxon>16SrXII (Stolbur group)</taxon>
    </lineage>
</organism>
<name>R4RPE4_PHYAS</name>
<dbReference type="InterPro" id="IPR043502">
    <property type="entry name" value="DNA/RNA_pol_sf"/>
</dbReference>
<dbReference type="PANTHER" id="PTHR34047">
    <property type="entry name" value="NUCLEAR INTRON MATURASE 1, MITOCHONDRIAL-RELATED"/>
    <property type="match status" value="1"/>
</dbReference>
<dbReference type="Proteomes" id="UP000013941">
    <property type="component" value="Chromosome"/>
</dbReference>
<keyword evidence="2" id="KW-1185">Reference proteome</keyword>
<dbReference type="AlphaFoldDB" id="R4RPE4"/>
<dbReference type="InterPro" id="IPR051083">
    <property type="entry name" value="GrpII_Intron_Splice-Mob/Def"/>
</dbReference>
<dbReference type="HOGENOM" id="CLU_013584_12_0_14"/>
<gene>
    <name evidence="1" type="primary">ltrA</name>
    <name evidence="1" type="ORF">SLY_0431</name>
</gene>
<dbReference type="PATRIC" id="fig|980422.3.peg.399"/>